<sequence>MTLRQENKANEGNDTKVTIGNIGGGSDNRQNKLKRNNSLMGKDRLTVSNGIGDEWNLPMMPMPLASLPFPLSFPLPLPSGAPGSVPIPVPVSAAMTIQSNEGTYNNGDLQNNENMDKKLLTTGSNVNNESIWPIDDKCAKPLPLRALQIHSTSASGNDDSKNGDDDEAEQEQGKGKDKKIFESGNSFSKSRSNAEACLSNLLCNENQTVGDQTSTVPSNLLQSNHNNETMIERNDDNSSHFTDNTQNKIKQKIAQMEKERPFVTSV</sequence>
<protein>
    <submittedName>
        <fullName evidence="2">Uncharacterized protein</fullName>
    </submittedName>
</protein>
<feature type="compositionally biased region" description="Basic and acidic residues" evidence="1">
    <location>
        <begin position="1"/>
        <end position="14"/>
    </location>
</feature>
<proteinExistence type="predicted"/>
<feature type="region of interest" description="Disordered" evidence="1">
    <location>
        <begin position="152"/>
        <end position="187"/>
    </location>
</feature>
<dbReference type="EMBL" id="ASPP01006828">
    <property type="protein sequence ID" value="ETO28156.1"/>
    <property type="molecule type" value="Genomic_DNA"/>
</dbReference>
<accession>X6NQ54</accession>
<keyword evidence="3" id="KW-1185">Reference proteome</keyword>
<evidence type="ECO:0000313" key="3">
    <source>
        <dbReference type="Proteomes" id="UP000023152"/>
    </source>
</evidence>
<name>X6NQ54_RETFI</name>
<feature type="compositionally biased region" description="Basic and acidic residues" evidence="1">
    <location>
        <begin position="171"/>
        <end position="181"/>
    </location>
</feature>
<reference evidence="2 3" key="1">
    <citation type="journal article" date="2013" name="Curr. Biol.">
        <title>The Genome of the Foraminiferan Reticulomyxa filosa.</title>
        <authorList>
            <person name="Glockner G."/>
            <person name="Hulsmann N."/>
            <person name="Schleicher M."/>
            <person name="Noegel A.A."/>
            <person name="Eichinger L."/>
            <person name="Gallinger C."/>
            <person name="Pawlowski J."/>
            <person name="Sierra R."/>
            <person name="Euteneuer U."/>
            <person name="Pillet L."/>
            <person name="Moustafa A."/>
            <person name="Platzer M."/>
            <person name="Groth M."/>
            <person name="Szafranski K."/>
            <person name="Schliwa M."/>
        </authorList>
    </citation>
    <scope>NUCLEOTIDE SEQUENCE [LARGE SCALE GENOMIC DNA]</scope>
</reference>
<dbReference type="Proteomes" id="UP000023152">
    <property type="component" value="Unassembled WGS sequence"/>
</dbReference>
<comment type="caution">
    <text evidence="2">The sequence shown here is derived from an EMBL/GenBank/DDBJ whole genome shotgun (WGS) entry which is preliminary data.</text>
</comment>
<evidence type="ECO:0000313" key="2">
    <source>
        <dbReference type="EMBL" id="ETO28156.1"/>
    </source>
</evidence>
<feature type="region of interest" description="Disordered" evidence="1">
    <location>
        <begin position="1"/>
        <end position="45"/>
    </location>
</feature>
<evidence type="ECO:0000256" key="1">
    <source>
        <dbReference type="SAM" id="MobiDB-lite"/>
    </source>
</evidence>
<gene>
    <name evidence="2" type="ORF">RFI_08975</name>
</gene>
<dbReference type="AlphaFoldDB" id="X6NQ54"/>
<organism evidence="2 3">
    <name type="scientific">Reticulomyxa filosa</name>
    <dbReference type="NCBI Taxonomy" id="46433"/>
    <lineage>
        <taxon>Eukaryota</taxon>
        <taxon>Sar</taxon>
        <taxon>Rhizaria</taxon>
        <taxon>Retaria</taxon>
        <taxon>Foraminifera</taxon>
        <taxon>Monothalamids</taxon>
        <taxon>Reticulomyxidae</taxon>
        <taxon>Reticulomyxa</taxon>
    </lineage>
</organism>